<evidence type="ECO:0000256" key="2">
    <source>
        <dbReference type="ARBA" id="ARBA00022989"/>
    </source>
</evidence>
<evidence type="ECO:0000313" key="7">
    <source>
        <dbReference type="Proteomes" id="UP001241056"/>
    </source>
</evidence>
<keyword evidence="1 4" id="KW-0812">Transmembrane</keyword>
<evidence type="ECO:0000256" key="3">
    <source>
        <dbReference type="ARBA" id="ARBA00023136"/>
    </source>
</evidence>
<name>A0ABT7SN92_9GAMM</name>
<feature type="transmembrane region" description="Helical" evidence="4">
    <location>
        <begin position="95"/>
        <end position="117"/>
    </location>
</feature>
<feature type="transmembrane region" description="Helical" evidence="4">
    <location>
        <begin position="263"/>
        <end position="280"/>
    </location>
</feature>
<dbReference type="InterPro" id="IPR011701">
    <property type="entry name" value="MFS"/>
</dbReference>
<feature type="transmembrane region" description="Helical" evidence="4">
    <location>
        <begin position="129"/>
        <end position="150"/>
    </location>
</feature>
<evidence type="ECO:0000259" key="5">
    <source>
        <dbReference type="PROSITE" id="PS50850"/>
    </source>
</evidence>
<dbReference type="EMBL" id="JAUCDY010000004">
    <property type="protein sequence ID" value="MDM7857663.1"/>
    <property type="molecule type" value="Genomic_DNA"/>
</dbReference>
<protein>
    <submittedName>
        <fullName evidence="6">MFS transporter</fullName>
    </submittedName>
</protein>
<feature type="transmembrane region" description="Helical" evidence="4">
    <location>
        <begin position="39"/>
        <end position="59"/>
    </location>
</feature>
<dbReference type="Pfam" id="PF07690">
    <property type="entry name" value="MFS_1"/>
    <property type="match status" value="1"/>
</dbReference>
<sequence>MSVLKSFRSLYFATLLMLLGSGLLSTYLALNVADRASGIWVGAMMSSFYLGLVTGGKFGHRLIAQVGHIRAYVASAGVVTAAVLGHGLIDNLWVWLLLRVIVGLGMMCLYMVIESWLNEQSNSDERGRVFSGYMMASYLGSVIGQLMLASLSNLEAQLLLLVALCFSLCLVPVALTKRIHPEPLKPATLSPRYFYQQVPVSMFTSLIAGAIVGSFYGLAPLYASRIGLPTQQVGLFMAVCVAAGFFVQAPLGYLSDNIDRSKLIRWCSILLLFVAMPQAVNTDWPIWLTFSLGGLTCALLFSLYPLAVAFANDNIAAEKRVSLAAVLLTIFGLGASIGPLLIGSLMRVFGPNMLFAFFCLSAAVIAIKIRPQVITGDTLVEEAPLPHLAMPDGLASSPLVAALDPRVEEEYVLNQMHEYAMEHVPEENEEQHY</sequence>
<feature type="transmembrane region" description="Helical" evidence="4">
    <location>
        <begin position="156"/>
        <end position="176"/>
    </location>
</feature>
<dbReference type="PROSITE" id="PS50850">
    <property type="entry name" value="MFS"/>
    <property type="match status" value="1"/>
</dbReference>
<dbReference type="PANTHER" id="PTHR23521">
    <property type="entry name" value="TRANSPORTER MFS SUPERFAMILY"/>
    <property type="match status" value="1"/>
</dbReference>
<evidence type="ECO:0000313" key="6">
    <source>
        <dbReference type="EMBL" id="MDM7857663.1"/>
    </source>
</evidence>
<dbReference type="CDD" id="cd17477">
    <property type="entry name" value="MFS_YcaD_like"/>
    <property type="match status" value="1"/>
</dbReference>
<dbReference type="InterPro" id="IPR047200">
    <property type="entry name" value="MFS_YcaD-like"/>
</dbReference>
<dbReference type="Proteomes" id="UP001241056">
    <property type="component" value="Unassembled WGS sequence"/>
</dbReference>
<feature type="transmembrane region" description="Helical" evidence="4">
    <location>
        <begin position="71"/>
        <end position="89"/>
    </location>
</feature>
<organism evidence="6 7">
    <name type="scientific">Thiopseudomonas acetoxidans</name>
    <dbReference type="NCBI Taxonomy" id="3041622"/>
    <lineage>
        <taxon>Bacteria</taxon>
        <taxon>Pseudomonadati</taxon>
        <taxon>Pseudomonadota</taxon>
        <taxon>Gammaproteobacteria</taxon>
        <taxon>Pseudomonadales</taxon>
        <taxon>Pseudomonadaceae</taxon>
        <taxon>Thiopseudomonas</taxon>
    </lineage>
</organism>
<feature type="transmembrane region" description="Helical" evidence="4">
    <location>
        <begin position="12"/>
        <end position="33"/>
    </location>
</feature>
<dbReference type="InterPro" id="IPR020846">
    <property type="entry name" value="MFS_dom"/>
</dbReference>
<evidence type="ECO:0000256" key="4">
    <source>
        <dbReference type="SAM" id="Phobius"/>
    </source>
</evidence>
<dbReference type="RefSeq" id="WP_289410321.1">
    <property type="nucleotide sequence ID" value="NZ_JAUCDY010000004.1"/>
</dbReference>
<keyword evidence="3 4" id="KW-0472">Membrane</keyword>
<dbReference type="SUPFAM" id="SSF103473">
    <property type="entry name" value="MFS general substrate transporter"/>
    <property type="match status" value="1"/>
</dbReference>
<comment type="caution">
    <text evidence="6">The sequence shown here is derived from an EMBL/GenBank/DDBJ whole genome shotgun (WGS) entry which is preliminary data.</text>
</comment>
<feature type="domain" description="Major facilitator superfamily (MFS) profile" evidence="5">
    <location>
        <begin position="6"/>
        <end position="374"/>
    </location>
</feature>
<feature type="transmembrane region" description="Helical" evidence="4">
    <location>
        <begin position="231"/>
        <end position="251"/>
    </location>
</feature>
<gene>
    <name evidence="6" type="ORF">QEZ41_05155</name>
</gene>
<feature type="transmembrane region" description="Helical" evidence="4">
    <location>
        <begin position="197"/>
        <end position="219"/>
    </location>
</feature>
<dbReference type="Gene3D" id="1.20.1250.20">
    <property type="entry name" value="MFS general substrate transporter like domains"/>
    <property type="match status" value="2"/>
</dbReference>
<proteinExistence type="predicted"/>
<keyword evidence="7" id="KW-1185">Reference proteome</keyword>
<feature type="transmembrane region" description="Helical" evidence="4">
    <location>
        <begin position="348"/>
        <end position="367"/>
    </location>
</feature>
<reference evidence="6 7" key="1">
    <citation type="submission" date="2023-06" db="EMBL/GenBank/DDBJ databases">
        <title>Thiopseudomonas sp. CY1220 draft genome sequence.</title>
        <authorList>
            <person name="Zhao G."/>
            <person name="An M."/>
        </authorList>
    </citation>
    <scope>NUCLEOTIDE SEQUENCE [LARGE SCALE GENOMIC DNA]</scope>
    <source>
        <strain evidence="6 7">CY1220</strain>
    </source>
</reference>
<feature type="transmembrane region" description="Helical" evidence="4">
    <location>
        <begin position="323"/>
        <end position="342"/>
    </location>
</feature>
<feature type="transmembrane region" description="Helical" evidence="4">
    <location>
        <begin position="286"/>
        <end position="311"/>
    </location>
</feature>
<evidence type="ECO:0000256" key="1">
    <source>
        <dbReference type="ARBA" id="ARBA00022692"/>
    </source>
</evidence>
<dbReference type="InterPro" id="IPR036259">
    <property type="entry name" value="MFS_trans_sf"/>
</dbReference>
<accession>A0ABT7SN92</accession>
<dbReference type="PANTHER" id="PTHR23521:SF3">
    <property type="entry name" value="MFS TRANSPORTER"/>
    <property type="match status" value="1"/>
</dbReference>
<keyword evidence="2 4" id="KW-1133">Transmembrane helix</keyword>